<keyword evidence="4 7" id="KW-1133">Transmembrane helix</keyword>
<protein>
    <recommendedName>
        <fullName evidence="8">Major facilitator superfamily (MFS) profile domain-containing protein</fullName>
    </recommendedName>
</protein>
<dbReference type="InterPro" id="IPR020846">
    <property type="entry name" value="MFS_dom"/>
</dbReference>
<feature type="transmembrane region" description="Helical" evidence="7">
    <location>
        <begin position="213"/>
        <end position="233"/>
    </location>
</feature>
<feature type="transmembrane region" description="Helical" evidence="7">
    <location>
        <begin position="93"/>
        <end position="114"/>
    </location>
</feature>
<dbReference type="EMBL" id="JAPDFR010000002">
    <property type="protein sequence ID" value="KAK0389114.1"/>
    <property type="molecule type" value="Genomic_DNA"/>
</dbReference>
<dbReference type="PANTHER" id="PTHR43791">
    <property type="entry name" value="PERMEASE-RELATED"/>
    <property type="match status" value="1"/>
</dbReference>
<dbReference type="GO" id="GO:0016020">
    <property type="term" value="C:membrane"/>
    <property type="evidence" value="ECO:0007669"/>
    <property type="project" value="UniProtKB-SubCell"/>
</dbReference>
<dbReference type="PROSITE" id="PS50850">
    <property type="entry name" value="MFS"/>
    <property type="match status" value="1"/>
</dbReference>
<keyword evidence="5 7" id="KW-0472">Membrane</keyword>
<dbReference type="Proteomes" id="UP001175261">
    <property type="component" value="Unassembled WGS sequence"/>
</dbReference>
<dbReference type="FunFam" id="1.20.1250.20:FF:000064">
    <property type="entry name" value="MFS allantoate transporter"/>
    <property type="match status" value="1"/>
</dbReference>
<sequence>MKSEKTSVDIGPVPAQETQMRQESISPGTMETADITNQDPTFYRRLLKTIDWHLLPLMVFSYMIQFLDKQTLAQASIMGIVQDLNLVGMEFSWAGSIFYFGYLAASYPASLLMVRFPIGKYLTVTFLVWGVILACHAATHSFAGLLVVRFFLGAAESSVSPGFSLITGMWYRREEQPLRHGIWFSGNSFATMFGGLLAYAIAHIQTSLATWKWLFLIYAILTIVWAVVLGFFLPDSPKNARFLDDKQREGAIERIKVNQTGAVNHTIRWDQVWEALTDYKIWLLVLFQLANNIPNGAITTFGNLVMRGFGFSTLEVYLLTMPQGLTHGFFALTSTYLAGKFPKGRCIITAVCSLISLAGCAIIYGTENKGARLFAFYIFTSFASGIPLSLSLVSSNVAGYTKKATVSAMLFIAYCTGNIIGPFLFFAREAPRYTSGFLALIICFSIAMASILLLGFCWKLENKHRDRLQADAPERDEGATGKETSEQAFENDWTDGQNLSFRYVY</sequence>
<dbReference type="InterPro" id="IPR036259">
    <property type="entry name" value="MFS_trans_sf"/>
</dbReference>
<evidence type="ECO:0000256" key="5">
    <source>
        <dbReference type="ARBA" id="ARBA00023136"/>
    </source>
</evidence>
<feature type="transmembrane region" description="Helical" evidence="7">
    <location>
        <begin position="371"/>
        <end position="393"/>
    </location>
</feature>
<accession>A0AA39GLG4</accession>
<reference evidence="9" key="1">
    <citation type="submission" date="2022-10" db="EMBL/GenBank/DDBJ databases">
        <title>Determination and structural analysis of whole genome sequence of Sarocladium strictum F4-1.</title>
        <authorList>
            <person name="Hu L."/>
            <person name="Jiang Y."/>
        </authorList>
    </citation>
    <scope>NUCLEOTIDE SEQUENCE</scope>
    <source>
        <strain evidence="9">F4-1</strain>
    </source>
</reference>
<dbReference type="Pfam" id="PF07690">
    <property type="entry name" value="MFS_1"/>
    <property type="match status" value="1"/>
</dbReference>
<evidence type="ECO:0000259" key="8">
    <source>
        <dbReference type="PROSITE" id="PS50850"/>
    </source>
</evidence>
<dbReference type="AlphaFoldDB" id="A0AA39GLG4"/>
<keyword evidence="2" id="KW-0813">Transport</keyword>
<dbReference type="PANTHER" id="PTHR43791:SF103">
    <property type="entry name" value="MAJOR FACILITATOR SUPERFAMILY (MFS) PROFILE DOMAIN-CONTAINING PROTEIN-RELATED"/>
    <property type="match status" value="1"/>
</dbReference>
<keyword evidence="3 7" id="KW-0812">Transmembrane</keyword>
<comment type="subcellular location">
    <subcellularLocation>
        <location evidence="1">Membrane</location>
        <topology evidence="1">Multi-pass membrane protein</topology>
    </subcellularLocation>
</comment>
<feature type="transmembrane region" description="Helical" evidence="7">
    <location>
        <begin position="346"/>
        <end position="365"/>
    </location>
</feature>
<evidence type="ECO:0000256" key="6">
    <source>
        <dbReference type="ARBA" id="ARBA00037968"/>
    </source>
</evidence>
<dbReference type="SUPFAM" id="SSF103473">
    <property type="entry name" value="MFS general substrate transporter"/>
    <property type="match status" value="1"/>
</dbReference>
<feature type="transmembrane region" description="Helical" evidence="7">
    <location>
        <begin position="405"/>
        <end position="425"/>
    </location>
</feature>
<evidence type="ECO:0000256" key="4">
    <source>
        <dbReference type="ARBA" id="ARBA00022989"/>
    </source>
</evidence>
<gene>
    <name evidence="9" type="ORF">NLU13_2689</name>
</gene>
<keyword evidence="10" id="KW-1185">Reference proteome</keyword>
<feature type="domain" description="Major facilitator superfamily (MFS) profile" evidence="8">
    <location>
        <begin position="54"/>
        <end position="462"/>
    </location>
</feature>
<evidence type="ECO:0000256" key="2">
    <source>
        <dbReference type="ARBA" id="ARBA00022448"/>
    </source>
</evidence>
<dbReference type="Gene3D" id="1.20.1250.20">
    <property type="entry name" value="MFS general substrate transporter like domains"/>
    <property type="match status" value="2"/>
</dbReference>
<evidence type="ECO:0000256" key="1">
    <source>
        <dbReference type="ARBA" id="ARBA00004141"/>
    </source>
</evidence>
<dbReference type="GO" id="GO:0022857">
    <property type="term" value="F:transmembrane transporter activity"/>
    <property type="evidence" value="ECO:0007669"/>
    <property type="project" value="InterPro"/>
</dbReference>
<feature type="transmembrane region" description="Helical" evidence="7">
    <location>
        <begin position="316"/>
        <end position="339"/>
    </location>
</feature>
<evidence type="ECO:0000256" key="7">
    <source>
        <dbReference type="SAM" id="Phobius"/>
    </source>
</evidence>
<comment type="caution">
    <text evidence="9">The sequence shown here is derived from an EMBL/GenBank/DDBJ whole genome shotgun (WGS) entry which is preliminary data.</text>
</comment>
<evidence type="ECO:0000256" key="3">
    <source>
        <dbReference type="ARBA" id="ARBA00022692"/>
    </source>
</evidence>
<organism evidence="9 10">
    <name type="scientific">Sarocladium strictum</name>
    <name type="common">Black bundle disease fungus</name>
    <name type="synonym">Acremonium strictum</name>
    <dbReference type="NCBI Taxonomy" id="5046"/>
    <lineage>
        <taxon>Eukaryota</taxon>
        <taxon>Fungi</taxon>
        <taxon>Dikarya</taxon>
        <taxon>Ascomycota</taxon>
        <taxon>Pezizomycotina</taxon>
        <taxon>Sordariomycetes</taxon>
        <taxon>Hypocreomycetidae</taxon>
        <taxon>Hypocreales</taxon>
        <taxon>Sarocladiaceae</taxon>
        <taxon>Sarocladium</taxon>
    </lineage>
</organism>
<proteinExistence type="inferred from homology"/>
<dbReference type="InterPro" id="IPR011701">
    <property type="entry name" value="MFS"/>
</dbReference>
<evidence type="ECO:0000313" key="10">
    <source>
        <dbReference type="Proteomes" id="UP001175261"/>
    </source>
</evidence>
<evidence type="ECO:0000313" key="9">
    <source>
        <dbReference type="EMBL" id="KAK0389114.1"/>
    </source>
</evidence>
<feature type="transmembrane region" description="Helical" evidence="7">
    <location>
        <begin position="182"/>
        <end position="201"/>
    </location>
</feature>
<feature type="transmembrane region" description="Helical" evidence="7">
    <location>
        <begin position="437"/>
        <end position="458"/>
    </location>
</feature>
<name>A0AA39GLG4_SARSR</name>
<comment type="similarity">
    <text evidence="6">Belongs to the major facilitator superfamily. Allantoate permease family.</text>
</comment>